<evidence type="ECO:0000259" key="8">
    <source>
        <dbReference type="Pfam" id="PF06429"/>
    </source>
</evidence>
<evidence type="ECO:0000313" key="10">
    <source>
        <dbReference type="EMBL" id="MEV8467326.1"/>
    </source>
</evidence>
<accession>A0ABV3L6X8</accession>
<keyword evidence="10" id="KW-0966">Cell projection</keyword>
<dbReference type="InterPro" id="IPR053927">
    <property type="entry name" value="FlgK_helical"/>
</dbReference>
<feature type="domain" description="Flagellar basal body rod protein N-terminal" evidence="7">
    <location>
        <begin position="8"/>
        <end position="36"/>
    </location>
</feature>
<dbReference type="PANTHER" id="PTHR30033">
    <property type="entry name" value="FLAGELLAR HOOK-ASSOCIATED PROTEIN 1"/>
    <property type="match status" value="1"/>
</dbReference>
<gene>
    <name evidence="10" type="primary">flgK</name>
    <name evidence="10" type="ORF">AB0T83_11095</name>
</gene>
<evidence type="ECO:0000259" key="7">
    <source>
        <dbReference type="Pfam" id="PF00460"/>
    </source>
</evidence>
<keyword evidence="10" id="KW-0282">Flagellum</keyword>
<comment type="caution">
    <text evidence="10">The sequence shown here is derived from an EMBL/GenBank/DDBJ whole genome shotgun (WGS) entry which is preliminary data.</text>
</comment>
<reference evidence="10 11" key="1">
    <citation type="submission" date="2024-07" db="EMBL/GenBank/DDBJ databases">
        <authorList>
            <person name="Kang M."/>
        </authorList>
    </citation>
    <scope>NUCLEOTIDE SEQUENCE [LARGE SCALE GENOMIC DNA]</scope>
    <source>
        <strain evidence="10 11">DFM31</strain>
    </source>
</reference>
<keyword evidence="11" id="KW-1185">Reference proteome</keyword>
<dbReference type="Pfam" id="PF22638">
    <property type="entry name" value="FlgK_D1"/>
    <property type="match status" value="1"/>
</dbReference>
<proteinExistence type="inferred from homology"/>
<feature type="domain" description="Flagellar basal-body/hook protein C-terminal" evidence="8">
    <location>
        <begin position="440"/>
        <end position="482"/>
    </location>
</feature>
<dbReference type="Pfam" id="PF06429">
    <property type="entry name" value="Flg_bbr_C"/>
    <property type="match status" value="1"/>
</dbReference>
<protein>
    <recommendedName>
        <fullName evidence="4">Flagellar hook-associated protein 1</fullName>
    </recommendedName>
</protein>
<dbReference type="Proteomes" id="UP001553161">
    <property type="component" value="Unassembled WGS sequence"/>
</dbReference>
<evidence type="ECO:0000256" key="3">
    <source>
        <dbReference type="ARBA" id="ARBA00009677"/>
    </source>
</evidence>
<dbReference type="InterPro" id="IPR002371">
    <property type="entry name" value="FlgK"/>
</dbReference>
<feature type="domain" description="Flagellar hook-associated protein FlgK helical" evidence="9">
    <location>
        <begin position="90"/>
        <end position="311"/>
    </location>
</feature>
<dbReference type="Pfam" id="PF00460">
    <property type="entry name" value="Flg_bb_rod"/>
    <property type="match status" value="1"/>
</dbReference>
<comment type="subcellular location">
    <subcellularLocation>
        <location evidence="1">Bacterial flagellum basal body</location>
    </subcellularLocation>
    <subcellularLocation>
        <location evidence="2">Secreted</location>
    </subcellularLocation>
</comment>
<dbReference type="RefSeq" id="WP_366193111.1">
    <property type="nucleotide sequence ID" value="NZ_JBFBVU010000012.1"/>
</dbReference>
<keyword evidence="10" id="KW-0969">Cilium</keyword>
<evidence type="ECO:0000259" key="9">
    <source>
        <dbReference type="Pfam" id="PF22638"/>
    </source>
</evidence>
<evidence type="ECO:0000256" key="4">
    <source>
        <dbReference type="ARBA" id="ARBA00016244"/>
    </source>
</evidence>
<organism evidence="10 11">
    <name type="scientific">Meridianimarinicoccus marinus</name>
    <dbReference type="NCBI Taxonomy" id="3231483"/>
    <lineage>
        <taxon>Bacteria</taxon>
        <taxon>Pseudomonadati</taxon>
        <taxon>Pseudomonadota</taxon>
        <taxon>Alphaproteobacteria</taxon>
        <taxon>Rhodobacterales</taxon>
        <taxon>Paracoccaceae</taxon>
        <taxon>Meridianimarinicoccus</taxon>
    </lineage>
</organism>
<evidence type="ECO:0000256" key="1">
    <source>
        <dbReference type="ARBA" id="ARBA00004117"/>
    </source>
</evidence>
<comment type="similarity">
    <text evidence="3">Belongs to the flagella basal body rod proteins family.</text>
</comment>
<dbReference type="PANTHER" id="PTHR30033:SF1">
    <property type="entry name" value="FLAGELLAR HOOK-ASSOCIATED PROTEIN 1"/>
    <property type="match status" value="1"/>
</dbReference>
<dbReference type="EMBL" id="JBFBVU010000012">
    <property type="protein sequence ID" value="MEV8467326.1"/>
    <property type="molecule type" value="Genomic_DNA"/>
</dbReference>
<evidence type="ECO:0000256" key="6">
    <source>
        <dbReference type="ARBA" id="ARBA00023143"/>
    </source>
</evidence>
<keyword evidence="6" id="KW-0975">Bacterial flagellum</keyword>
<dbReference type="InterPro" id="IPR001444">
    <property type="entry name" value="Flag_bb_rod_N"/>
</dbReference>
<dbReference type="NCBIfam" id="TIGR02492">
    <property type="entry name" value="flgK_ends"/>
    <property type="match status" value="1"/>
</dbReference>
<evidence type="ECO:0000256" key="2">
    <source>
        <dbReference type="ARBA" id="ARBA00004613"/>
    </source>
</evidence>
<dbReference type="InterPro" id="IPR010930">
    <property type="entry name" value="Flg_bb/hook_C_dom"/>
</dbReference>
<sequence>MSISGALANALSGLNAASRSASVVSDNLANALTEGFGRREVELGTRASGAGGGVQIVSVDRVRTLTLLTDQRAASADLAGADTRSAFLARVQDLQGEPGSGTALTDLVSGVETALVAALARPDQLARQTQVVDALSQLVTRIAQTSDSIQVERARADAGIGQAVAQLETDLTQIAQLNTDIRKATMRGDAANALKDTRQRLVDRVSELVPVREVDRGLGMIALMSEGGLLLDGTAPTFDFQTTPVITAHHTAGAGLLSGIQVNGQPVDLTRDKHLLSGGRLAAMVSVRDDLSVTAQAQLDGFARDLLDRVSASGVDPTVAAGAPGLLTDGGGAFLAANETGLSQRLALNAAVNPAQGGQVWRLRDGLGAAAPGAVGDGAGLARLRDAMANAHPPASSALSGASRTAAGQAADLYTALGTERLSQDTALAHATARHAGLSEALQAEGVDSDREMQKLLLIEQAYAANARVISAAQGMLDTLLEI</sequence>
<evidence type="ECO:0000313" key="11">
    <source>
        <dbReference type="Proteomes" id="UP001553161"/>
    </source>
</evidence>
<keyword evidence="5" id="KW-0964">Secreted</keyword>
<evidence type="ECO:0000256" key="5">
    <source>
        <dbReference type="ARBA" id="ARBA00022525"/>
    </source>
</evidence>
<name>A0ABV3L6X8_9RHOB</name>
<dbReference type="SUPFAM" id="SSF64518">
    <property type="entry name" value="Phase 1 flagellin"/>
    <property type="match status" value="1"/>
</dbReference>